<comment type="caution">
    <text evidence="2">The sequence shown here is derived from an EMBL/GenBank/DDBJ whole genome shotgun (WGS) entry which is preliminary data.</text>
</comment>
<dbReference type="EMBL" id="JABCKV010000195">
    <property type="protein sequence ID" value="KAG5642332.1"/>
    <property type="molecule type" value="Genomic_DNA"/>
</dbReference>
<organism evidence="2 3">
    <name type="scientific">Asterophora parasitica</name>
    <dbReference type="NCBI Taxonomy" id="117018"/>
    <lineage>
        <taxon>Eukaryota</taxon>
        <taxon>Fungi</taxon>
        <taxon>Dikarya</taxon>
        <taxon>Basidiomycota</taxon>
        <taxon>Agaricomycotina</taxon>
        <taxon>Agaricomycetes</taxon>
        <taxon>Agaricomycetidae</taxon>
        <taxon>Agaricales</taxon>
        <taxon>Tricholomatineae</taxon>
        <taxon>Lyophyllaceae</taxon>
        <taxon>Asterophora</taxon>
    </lineage>
</organism>
<proteinExistence type="predicted"/>
<accession>A0A9P7G1E2</accession>
<evidence type="ECO:0000259" key="1">
    <source>
        <dbReference type="Pfam" id="PF25581"/>
    </source>
</evidence>
<reference evidence="2" key="2">
    <citation type="submission" date="2021-10" db="EMBL/GenBank/DDBJ databases">
        <title>Phylogenomics reveals ancestral predisposition of the termite-cultivated fungus Termitomyces towards a domesticated lifestyle.</title>
        <authorList>
            <person name="Auxier B."/>
            <person name="Grum-Grzhimaylo A."/>
            <person name="Cardenas M.E."/>
            <person name="Lodge J.D."/>
            <person name="Laessoe T."/>
            <person name="Pedersen O."/>
            <person name="Smith M.E."/>
            <person name="Kuyper T.W."/>
            <person name="Franco-Molano E.A."/>
            <person name="Baroni T.J."/>
            <person name="Aanen D.K."/>
        </authorList>
    </citation>
    <scope>NUCLEOTIDE SEQUENCE</scope>
    <source>
        <strain evidence="2">AP01</strain>
        <tissue evidence="2">Mycelium</tissue>
    </source>
</reference>
<dbReference type="AlphaFoldDB" id="A0A9P7G1E2"/>
<feature type="domain" description="AsqO/PenF-like C-terminal" evidence="1">
    <location>
        <begin position="199"/>
        <end position="329"/>
    </location>
</feature>
<gene>
    <name evidence="2" type="ORF">DXG03_003007</name>
</gene>
<dbReference type="InterPro" id="IPR057722">
    <property type="entry name" value="AsqO/PenF-like_C"/>
</dbReference>
<evidence type="ECO:0000313" key="2">
    <source>
        <dbReference type="EMBL" id="KAG5642332.1"/>
    </source>
</evidence>
<dbReference type="SUPFAM" id="SSF159245">
    <property type="entry name" value="AttH-like"/>
    <property type="match status" value="1"/>
</dbReference>
<dbReference type="OrthoDB" id="5344254at2759"/>
<protein>
    <recommendedName>
        <fullName evidence="1">AsqO/PenF-like C-terminal domain-containing protein</fullName>
    </recommendedName>
</protein>
<keyword evidence="3" id="KW-1185">Reference proteome</keyword>
<reference evidence="2" key="1">
    <citation type="submission" date="2020-07" db="EMBL/GenBank/DDBJ databases">
        <authorList>
            <person name="Nieuwenhuis M."/>
            <person name="Van De Peppel L.J.J."/>
        </authorList>
    </citation>
    <scope>NUCLEOTIDE SEQUENCE</scope>
    <source>
        <strain evidence="2">AP01</strain>
        <tissue evidence="2">Mycelium</tissue>
    </source>
</reference>
<sequence>DWWYTQVISQTPAKGTPAGAVGIPPSVEVVLKHGNTFQFGSSNTPLFPVEINGFDTDGLPFGQTIVFNTSDVTATPSGITVGTWGNKEITFIASCDHKKFTINLNTAYVRGTIVITSESQHLTGCGGKAETDSPFFDKLVADGRPLTDAEVILYKKTGWRISIPGGPSVVDLVIAGKTVKFTGAGYKDSNWGPNAMNDFVRSWYVLIAQVGPWSFVSFSGQPSTGANYINGAHLSYKGKFVSSQCNIIGERTRDISIVTPIGEVTEVKVVAPTAFNLTFVLSTGKTVAFHATNIVANPAVSVYHRWVARYTGGAAGENYEAYGIAEWMNAGNTSHWVAF</sequence>
<dbReference type="Proteomes" id="UP000775547">
    <property type="component" value="Unassembled WGS sequence"/>
</dbReference>
<feature type="non-terminal residue" evidence="2">
    <location>
        <position position="339"/>
    </location>
</feature>
<dbReference type="Pfam" id="PF25581">
    <property type="entry name" value="AsqO_C"/>
    <property type="match status" value="1"/>
</dbReference>
<name>A0A9P7G1E2_9AGAR</name>
<evidence type="ECO:0000313" key="3">
    <source>
        <dbReference type="Proteomes" id="UP000775547"/>
    </source>
</evidence>